<sequence length="93" mass="10598">MAFKYYTYKERDVSNKNFVDFCNLNLAAPEDEYLMPMADLLIDGAAKHEISSFVDGHSGYNQIFKAEDDVHKTTFICPSSFGTFEYVVMSFGL</sequence>
<protein>
    <recommendedName>
        <fullName evidence="2">Transposable element protein</fullName>
    </recommendedName>
</protein>
<dbReference type="InterPro" id="IPR043502">
    <property type="entry name" value="DNA/RNA_pol_sf"/>
</dbReference>
<proteinExistence type="predicted"/>
<dbReference type="PANTHER" id="PTHR24559">
    <property type="entry name" value="TRANSPOSON TY3-I GAG-POL POLYPROTEIN"/>
    <property type="match status" value="1"/>
</dbReference>
<evidence type="ECO:0008006" key="2">
    <source>
        <dbReference type="Google" id="ProtNLM"/>
    </source>
</evidence>
<dbReference type="PANTHER" id="PTHR24559:SF444">
    <property type="entry name" value="REVERSE TRANSCRIPTASE DOMAIN-CONTAINING PROTEIN"/>
    <property type="match status" value="1"/>
</dbReference>
<evidence type="ECO:0000313" key="1">
    <source>
        <dbReference type="EMBL" id="BBH09171.1"/>
    </source>
</evidence>
<accession>A0A4Y1RXU4</accession>
<dbReference type="InterPro" id="IPR043128">
    <property type="entry name" value="Rev_trsase/Diguanyl_cyclase"/>
</dbReference>
<reference evidence="1" key="1">
    <citation type="journal article" date="2019" name="Science">
        <title>Mutation of a bHLH transcription factor allowed almond domestication.</title>
        <authorList>
            <person name="Sanchez-Perez R."/>
            <person name="Pavan S."/>
            <person name="Mazzeo R."/>
            <person name="Moldovan C."/>
            <person name="Aiese Cigliano R."/>
            <person name="Del Cueto J."/>
            <person name="Ricciardi F."/>
            <person name="Lotti C."/>
            <person name="Ricciardi L."/>
            <person name="Dicenta F."/>
            <person name="Lopez-Marques R.L."/>
            <person name="Lindberg Moller B."/>
        </authorList>
    </citation>
    <scope>NUCLEOTIDE SEQUENCE</scope>
</reference>
<dbReference type="AlphaFoldDB" id="A0A4Y1RXU4"/>
<dbReference type="Gene3D" id="3.30.70.270">
    <property type="match status" value="1"/>
</dbReference>
<dbReference type="InterPro" id="IPR053134">
    <property type="entry name" value="RNA-dir_DNA_polymerase"/>
</dbReference>
<organism evidence="1">
    <name type="scientific">Prunus dulcis</name>
    <name type="common">Almond</name>
    <name type="synonym">Amygdalus dulcis</name>
    <dbReference type="NCBI Taxonomy" id="3755"/>
    <lineage>
        <taxon>Eukaryota</taxon>
        <taxon>Viridiplantae</taxon>
        <taxon>Streptophyta</taxon>
        <taxon>Embryophyta</taxon>
        <taxon>Tracheophyta</taxon>
        <taxon>Spermatophyta</taxon>
        <taxon>Magnoliopsida</taxon>
        <taxon>eudicotyledons</taxon>
        <taxon>Gunneridae</taxon>
        <taxon>Pentapetalae</taxon>
        <taxon>rosids</taxon>
        <taxon>fabids</taxon>
        <taxon>Rosales</taxon>
        <taxon>Rosaceae</taxon>
        <taxon>Amygdaloideae</taxon>
        <taxon>Amygdaleae</taxon>
        <taxon>Prunus</taxon>
    </lineage>
</organism>
<dbReference type="SUPFAM" id="SSF56672">
    <property type="entry name" value="DNA/RNA polymerases"/>
    <property type="match status" value="1"/>
</dbReference>
<name>A0A4Y1RXU4_PRUDU</name>
<dbReference type="EMBL" id="AP019304">
    <property type="protein sequence ID" value="BBH09171.1"/>
    <property type="molecule type" value="Genomic_DNA"/>
</dbReference>
<dbReference type="Gene3D" id="3.10.10.10">
    <property type="entry name" value="HIV Type 1 Reverse Transcriptase, subunit A, domain 1"/>
    <property type="match status" value="1"/>
</dbReference>
<gene>
    <name evidence="1" type="ORF">Prudu_021595</name>
</gene>